<evidence type="ECO:0000313" key="2">
    <source>
        <dbReference type="EMBL" id="SVD20063.1"/>
    </source>
</evidence>
<name>A0A382TDF9_9ZZZZ</name>
<dbReference type="InterPro" id="IPR032820">
    <property type="entry name" value="ATPase_put"/>
</dbReference>
<gene>
    <name evidence="2" type="ORF">METZ01_LOCUS372917</name>
</gene>
<accession>A0A382TDF9</accession>
<evidence type="ECO:0008006" key="3">
    <source>
        <dbReference type="Google" id="ProtNLM"/>
    </source>
</evidence>
<dbReference type="InterPro" id="IPR016989">
    <property type="entry name" value="Atp1_alphaprobac"/>
</dbReference>
<protein>
    <recommendedName>
        <fullName evidence="3">ATP synthase protein I</fullName>
    </recommendedName>
</protein>
<dbReference type="Pfam" id="PF09527">
    <property type="entry name" value="ATPase_gene1"/>
    <property type="match status" value="1"/>
</dbReference>
<proteinExistence type="predicted"/>
<organism evidence="2">
    <name type="scientific">marine metagenome</name>
    <dbReference type="NCBI Taxonomy" id="408172"/>
    <lineage>
        <taxon>unclassified sequences</taxon>
        <taxon>metagenomes</taxon>
        <taxon>ecological metagenomes</taxon>
    </lineage>
</organism>
<dbReference type="EMBL" id="UINC01135737">
    <property type="protein sequence ID" value="SVD20063.1"/>
    <property type="molecule type" value="Genomic_DNA"/>
</dbReference>
<feature type="transmembrane region" description="Helical" evidence="1">
    <location>
        <begin position="43"/>
        <end position="61"/>
    </location>
</feature>
<evidence type="ECO:0000256" key="1">
    <source>
        <dbReference type="SAM" id="Phobius"/>
    </source>
</evidence>
<dbReference type="PIRSF" id="PIRSF032126">
    <property type="entry name" value="F0F1_ATP_synthase_subunit_I"/>
    <property type="match status" value="1"/>
</dbReference>
<dbReference type="AlphaFoldDB" id="A0A382TDF9"/>
<keyword evidence="1" id="KW-0812">Transmembrane</keyword>
<sequence>MKKSDDLKTRLKIAKAKIDKKTLNNNNNKPASLGMALKLSTEMVAAVLVGTIIGYILDSWFDSKPWLIIIFFFVGVAAGITNVVRTAKLMQKNVNKKQ</sequence>
<keyword evidence="1" id="KW-1133">Transmembrane helix</keyword>
<keyword evidence="1" id="KW-0472">Membrane</keyword>
<feature type="transmembrane region" description="Helical" evidence="1">
    <location>
        <begin position="67"/>
        <end position="87"/>
    </location>
</feature>
<reference evidence="2" key="1">
    <citation type="submission" date="2018-05" db="EMBL/GenBank/DDBJ databases">
        <authorList>
            <person name="Lanie J.A."/>
            <person name="Ng W.-L."/>
            <person name="Kazmierczak K.M."/>
            <person name="Andrzejewski T.M."/>
            <person name="Davidsen T.M."/>
            <person name="Wayne K.J."/>
            <person name="Tettelin H."/>
            <person name="Glass J.I."/>
            <person name="Rusch D."/>
            <person name="Podicherti R."/>
            <person name="Tsui H.-C.T."/>
            <person name="Winkler M.E."/>
        </authorList>
    </citation>
    <scope>NUCLEOTIDE SEQUENCE</scope>
</reference>